<feature type="region of interest" description="Disordered" evidence="1">
    <location>
        <begin position="1439"/>
        <end position="1467"/>
    </location>
</feature>
<feature type="compositionally biased region" description="Basic and acidic residues" evidence="1">
    <location>
        <begin position="530"/>
        <end position="546"/>
    </location>
</feature>
<feature type="compositionally biased region" description="Polar residues" evidence="1">
    <location>
        <begin position="502"/>
        <end position="512"/>
    </location>
</feature>
<feature type="compositionally biased region" description="Basic and acidic residues" evidence="1">
    <location>
        <begin position="1401"/>
        <end position="1415"/>
    </location>
</feature>
<evidence type="ECO:0000256" key="1">
    <source>
        <dbReference type="SAM" id="MobiDB-lite"/>
    </source>
</evidence>
<evidence type="ECO:0000313" key="2">
    <source>
        <dbReference type="EMBL" id="KAK9878041.1"/>
    </source>
</evidence>
<accession>A0AAW1UDR0</accession>
<feature type="compositionally biased region" description="Basic and acidic residues" evidence="1">
    <location>
        <begin position="513"/>
        <end position="522"/>
    </location>
</feature>
<sequence length="1630" mass="182949">MKSPVISQSTTSVVTASNIDPNATERFDTEKKKAIVNLTKKFEKVNDIEGYSAKDSFVRLKIFENEAETDVKSSTESEFSICIKMLETIDSPESKMFELPFPPEVPQSIQKLNEANVIRSGETQFTIHQKNECPTDSWFEGRTEQKECIYLEGSPNTSSVLLNNEVEVATTPVEESQHEKPETSIDTYLKQPFSQKEANVLPQTQTKLDLSTVALNEELSTRSILDKEKGIDSASEPSSKDKSNLEETKVWSYCNQNQKYHNSKEVNHSQLKHHSPQAADEELHVKEEHETQIRASQIEAVLTGKKTPSEIRTAEVSSLIQHKNIDFPMKSDILAEVVKIRIGVEDLSPESFFDTESQDKPSEQQEPIQMKGGARLESTTKSQSASSIIFHSLTESEKILRAQKDDKATVEKPRKSELSTIAKTKDLTPDSSVIKTPIQENIKEKILSKFEQSTKIEKQCYELPSDGDFRSHTESNSDETTNEQPVQFKVTAEVVEMRIGSENLSPDTFVETESSKSVKALETDSQDTPSEPKEPVQMKEEARVESTTKSQLARGIIFHSLNESEKISHAQKDDKTIVEFPTKSELSTIDKTKELTPDSSAIKTPIEENIDEKILPTFEQSTKIEKQCYKLPDSDFSTQTESKSDAITNEQPVKTELTTEPNIDPSIIPFEKESNAMKTNKIQDELSEEIELPTNAENDPSINFTDEVTFATVKFLTPEQLTTIAETELSSEYIEPQGHPRDINKLSLSSVSKSELTTNLNAQVPYDSLQLESYSHTEKDTPQSSGEVEASRKLKIHQPIHTSNEKIYTDECKEECLENIKEKKFSASSEILTPIDSPGTESITRTEEKRFESFIESESTTDIKGNNFNDSCIEPRETDDAALADVSTKPELSIQTESPHLEVESMKRIMTTTQLQLATTTPTVTSLKSNTKTYEEIETSCLDSKMSDISTPQSSFVAPKTSKPLLDEKSSEIPIESKTLNEFSIEPSLLECTSQFPTKNIDRGQFHEKNWIPVLKNSEKSELDTNIERELIIHDVKQNVLEKEDDSAKSIVTQNLFSDTETQIPLSVEKSIPHEDYSIYVESPTSEHFATNAKSNIKTDSLLFDAFEEELNPQKKVPQVPIEYFATKSELNANIDTYLVEDASFVEINAQSLSESSEIIECSMNTSHAKSSTEKEHAPIKTEMENNFSLEVNEKKTPTQEQNETICKLAINSGISSTTNSPTDSFVRDENLIESVKLIEKLPITSNIAKGTIGKSVLNSTEEEPVIPKERKGIEELITHSDPTIVKQLFPASAVKSSLPQEKLSIEVQQKSLESELLPNEKTLLSLEADKQFSILKEKEILPKPCETSTSPGLVHAPTDTFVEKPLHLESEIDIGELSRESDIKTYMKRDSDVQVVLFSDEHQTDAEKNEELMKSKNYSSSLTNSDTKITSPVENFSFGDKNASSIDTPEISEFSSRKNTNSATDSSEQTKIGIILDFKGKSELLNSSFTYSQTDSHMQKENLKEPVKDDKSERLLVISKENVPLVKSLDSPKLYETALLVQEKIDSTEDVVMISVISKKAETSTQEQNVLKGLEYETDSNTHSLVESFKNQTLILEENEASAEYLTKSNLPYIMPKPTDLFEQQMQLI</sequence>
<proteinExistence type="predicted"/>
<keyword evidence="3" id="KW-1185">Reference proteome</keyword>
<gene>
    <name evidence="2" type="ORF">WA026_020669</name>
</gene>
<feature type="region of interest" description="Disordered" evidence="1">
    <location>
        <begin position="404"/>
        <end position="423"/>
    </location>
</feature>
<reference evidence="2 3" key="1">
    <citation type="submission" date="2023-03" db="EMBL/GenBank/DDBJ databases">
        <title>Genome insight into feeding habits of ladybird beetles.</title>
        <authorList>
            <person name="Li H.-S."/>
            <person name="Huang Y.-H."/>
            <person name="Pang H."/>
        </authorList>
    </citation>
    <scope>NUCLEOTIDE SEQUENCE [LARGE SCALE GENOMIC DNA]</scope>
    <source>
        <strain evidence="2">SYSU_2023b</strain>
        <tissue evidence="2">Whole body</tissue>
    </source>
</reference>
<organism evidence="2 3">
    <name type="scientific">Henosepilachna vigintioctopunctata</name>
    <dbReference type="NCBI Taxonomy" id="420089"/>
    <lineage>
        <taxon>Eukaryota</taxon>
        <taxon>Metazoa</taxon>
        <taxon>Ecdysozoa</taxon>
        <taxon>Arthropoda</taxon>
        <taxon>Hexapoda</taxon>
        <taxon>Insecta</taxon>
        <taxon>Pterygota</taxon>
        <taxon>Neoptera</taxon>
        <taxon>Endopterygota</taxon>
        <taxon>Coleoptera</taxon>
        <taxon>Polyphaga</taxon>
        <taxon>Cucujiformia</taxon>
        <taxon>Coccinelloidea</taxon>
        <taxon>Coccinellidae</taxon>
        <taxon>Epilachninae</taxon>
        <taxon>Epilachnini</taxon>
        <taxon>Henosepilachna</taxon>
    </lineage>
</organism>
<evidence type="ECO:0000313" key="3">
    <source>
        <dbReference type="Proteomes" id="UP001431783"/>
    </source>
</evidence>
<comment type="caution">
    <text evidence="2">The sequence shown here is derived from an EMBL/GenBank/DDBJ whole genome shotgun (WGS) entry which is preliminary data.</text>
</comment>
<feature type="compositionally biased region" description="Polar residues" evidence="1">
    <location>
        <begin position="1443"/>
        <end position="1467"/>
    </location>
</feature>
<dbReference type="EMBL" id="JARQZJ010000045">
    <property type="protein sequence ID" value="KAK9878041.1"/>
    <property type="molecule type" value="Genomic_DNA"/>
</dbReference>
<feature type="region of interest" description="Disordered" evidence="1">
    <location>
        <begin position="461"/>
        <end position="484"/>
    </location>
</feature>
<protein>
    <submittedName>
        <fullName evidence="2">Uncharacterized protein</fullName>
    </submittedName>
</protein>
<feature type="region of interest" description="Disordered" evidence="1">
    <location>
        <begin position="502"/>
        <end position="550"/>
    </location>
</feature>
<feature type="region of interest" description="Disordered" evidence="1">
    <location>
        <begin position="351"/>
        <end position="382"/>
    </location>
</feature>
<name>A0AAW1UDR0_9CUCU</name>
<dbReference type="Proteomes" id="UP001431783">
    <property type="component" value="Unassembled WGS sequence"/>
</dbReference>
<feature type="region of interest" description="Disordered" evidence="1">
    <location>
        <begin position="1401"/>
        <end position="1427"/>
    </location>
</feature>
<feature type="compositionally biased region" description="Polar residues" evidence="1">
    <location>
        <begin position="1417"/>
        <end position="1427"/>
    </location>
</feature>